<protein>
    <recommendedName>
        <fullName evidence="5">Immunoglobulin domain-containing protein</fullName>
    </recommendedName>
</protein>
<reference evidence="6" key="1">
    <citation type="submission" date="2025-08" db="UniProtKB">
        <authorList>
            <consortium name="Ensembl"/>
        </authorList>
    </citation>
    <scope>IDENTIFICATION</scope>
</reference>
<sequence>INLLNILHSLANSIHKLYILHKPYSHHFAFLLGFKNETLKQTGFLGKSVTLPSGVNETGKFTTIEWSILAKNNTYIARFSGGNVKYYQQQRDRLKLDTTTGDLEIRDLRREDSGTYTVHVRKSDKIQWNNKVNLSVQEKLPEPSITVTNRKIEYGMCKILLTCSVKSETTTITYGPEGFPHGCEFKPLRYATTGREAEAWCSPIQDVNITCTASDSVSTTASTVRTGCSRTDPGKFIYSVGLK</sequence>
<evidence type="ECO:0000256" key="1">
    <source>
        <dbReference type="ARBA" id="ARBA00004370"/>
    </source>
</evidence>
<organism evidence="6 7">
    <name type="scientific">Paramormyrops kingsleyae</name>
    <dbReference type="NCBI Taxonomy" id="1676925"/>
    <lineage>
        <taxon>Eukaryota</taxon>
        <taxon>Metazoa</taxon>
        <taxon>Chordata</taxon>
        <taxon>Craniata</taxon>
        <taxon>Vertebrata</taxon>
        <taxon>Euteleostomi</taxon>
        <taxon>Actinopterygii</taxon>
        <taxon>Neopterygii</taxon>
        <taxon>Teleostei</taxon>
        <taxon>Osteoglossocephala</taxon>
        <taxon>Osteoglossomorpha</taxon>
        <taxon>Osteoglossiformes</taxon>
        <taxon>Mormyridae</taxon>
        <taxon>Paramormyrops</taxon>
    </lineage>
</organism>
<evidence type="ECO:0000313" key="7">
    <source>
        <dbReference type="Proteomes" id="UP000261540"/>
    </source>
</evidence>
<dbReference type="InterPro" id="IPR015631">
    <property type="entry name" value="CD2/SLAM_rcpt"/>
</dbReference>
<reference evidence="6" key="2">
    <citation type="submission" date="2025-09" db="UniProtKB">
        <authorList>
            <consortium name="Ensembl"/>
        </authorList>
    </citation>
    <scope>IDENTIFICATION</scope>
</reference>
<keyword evidence="7" id="KW-1185">Reference proteome</keyword>
<keyword evidence="2" id="KW-0732">Signal</keyword>
<dbReference type="GeneTree" id="ENSGT01030000234540"/>
<keyword evidence="4" id="KW-0325">Glycoprotein</keyword>
<dbReference type="Proteomes" id="UP000261540">
    <property type="component" value="Unplaced"/>
</dbReference>
<accession>A0A3B3RB40</accession>
<evidence type="ECO:0000256" key="4">
    <source>
        <dbReference type="ARBA" id="ARBA00023180"/>
    </source>
</evidence>
<dbReference type="Ensembl" id="ENSPKIT00000040057.1">
    <property type="protein sequence ID" value="ENSPKIP00000015588.1"/>
    <property type="gene ID" value="ENSPKIG00000002233.1"/>
</dbReference>
<dbReference type="InterPro" id="IPR036179">
    <property type="entry name" value="Ig-like_dom_sf"/>
</dbReference>
<keyword evidence="3" id="KW-0472">Membrane</keyword>
<evidence type="ECO:0000259" key="5">
    <source>
        <dbReference type="SMART" id="SM00409"/>
    </source>
</evidence>
<dbReference type="Pfam" id="PF07686">
    <property type="entry name" value="V-set"/>
    <property type="match status" value="1"/>
</dbReference>
<feature type="domain" description="Immunoglobulin" evidence="5">
    <location>
        <begin position="38"/>
        <end position="137"/>
    </location>
</feature>
<dbReference type="SMART" id="SM00409">
    <property type="entry name" value="IG"/>
    <property type="match status" value="1"/>
</dbReference>
<dbReference type="PANTHER" id="PTHR12080:SF48">
    <property type="entry name" value="IMMUNOGLOBULIN SUBTYPE DOMAIN-CONTAINING PROTEIN"/>
    <property type="match status" value="1"/>
</dbReference>
<dbReference type="SUPFAM" id="SSF48726">
    <property type="entry name" value="Immunoglobulin"/>
    <property type="match status" value="1"/>
</dbReference>
<proteinExistence type="predicted"/>
<dbReference type="GO" id="GO:0016020">
    <property type="term" value="C:membrane"/>
    <property type="evidence" value="ECO:0007669"/>
    <property type="project" value="UniProtKB-SubCell"/>
</dbReference>
<dbReference type="InterPro" id="IPR013106">
    <property type="entry name" value="Ig_V-set"/>
</dbReference>
<evidence type="ECO:0000313" key="6">
    <source>
        <dbReference type="Ensembl" id="ENSPKIP00000015588.1"/>
    </source>
</evidence>
<evidence type="ECO:0000256" key="2">
    <source>
        <dbReference type="ARBA" id="ARBA00022729"/>
    </source>
</evidence>
<comment type="subcellular location">
    <subcellularLocation>
        <location evidence="1">Membrane</location>
    </subcellularLocation>
</comment>
<name>A0A3B3RB40_9TELE</name>
<dbReference type="AlphaFoldDB" id="A0A3B3RB40"/>
<dbReference type="Gene3D" id="2.60.40.10">
    <property type="entry name" value="Immunoglobulins"/>
    <property type="match status" value="1"/>
</dbReference>
<dbReference type="PANTHER" id="PTHR12080">
    <property type="entry name" value="SIGNALING LYMPHOCYTIC ACTIVATION MOLECULE"/>
    <property type="match status" value="1"/>
</dbReference>
<dbReference type="InterPro" id="IPR013783">
    <property type="entry name" value="Ig-like_fold"/>
</dbReference>
<evidence type="ECO:0000256" key="3">
    <source>
        <dbReference type="ARBA" id="ARBA00023136"/>
    </source>
</evidence>
<dbReference type="InterPro" id="IPR003599">
    <property type="entry name" value="Ig_sub"/>
</dbReference>